<dbReference type="Proteomes" id="UP000003340">
    <property type="component" value="Unassembled WGS sequence"/>
</dbReference>
<dbReference type="Pfam" id="PF07136">
    <property type="entry name" value="DUF1385"/>
    <property type="match status" value="1"/>
</dbReference>
<feature type="transmembrane region" description="Helical" evidence="1">
    <location>
        <begin position="243"/>
        <end position="264"/>
    </location>
</feature>
<proteinExistence type="predicted"/>
<feature type="transmembrane region" description="Helical" evidence="1">
    <location>
        <begin position="157"/>
        <end position="174"/>
    </location>
</feature>
<organism evidence="2 3">
    <name type="scientific">[Clostridium] methylpentosum DSM 5476</name>
    <dbReference type="NCBI Taxonomy" id="537013"/>
    <lineage>
        <taxon>Bacteria</taxon>
        <taxon>Bacillati</taxon>
        <taxon>Bacillota</taxon>
        <taxon>Clostridia</taxon>
        <taxon>Eubacteriales</taxon>
        <taxon>Oscillospiraceae</taxon>
        <taxon>Oscillospiraceae incertae sedis</taxon>
    </lineage>
</organism>
<name>C0ECA5_9FIRM</name>
<dbReference type="HOGENOM" id="CLU_038140_0_0_9"/>
<dbReference type="PANTHER" id="PTHR42867:SF1">
    <property type="entry name" value="MEMBRANE PROTEIN-RELATED"/>
    <property type="match status" value="1"/>
</dbReference>
<feature type="transmembrane region" description="Helical" evidence="1">
    <location>
        <begin position="114"/>
        <end position="137"/>
    </location>
</feature>
<dbReference type="AlphaFoldDB" id="C0ECA5"/>
<dbReference type="InterPro" id="IPR010787">
    <property type="entry name" value="DUF1385"/>
</dbReference>
<reference evidence="2 3" key="2">
    <citation type="submission" date="2009-02" db="EMBL/GenBank/DDBJ databases">
        <title>Draft genome sequence of Clostridium methylpentosum (DSM 5476).</title>
        <authorList>
            <person name="Sudarsanam P."/>
            <person name="Ley R."/>
            <person name="Guruge J."/>
            <person name="Turnbaugh P.J."/>
            <person name="Mahowald M."/>
            <person name="Liep D."/>
            <person name="Gordon J."/>
        </authorList>
    </citation>
    <scope>NUCLEOTIDE SEQUENCE [LARGE SCALE GENOMIC DNA]</scope>
    <source>
        <strain evidence="2 3">DSM 5476</strain>
    </source>
</reference>
<keyword evidence="1" id="KW-1133">Transmembrane helix</keyword>
<dbReference type="STRING" id="537013.CLOSTMETH_01474"/>
<evidence type="ECO:0008006" key="4">
    <source>
        <dbReference type="Google" id="ProtNLM"/>
    </source>
</evidence>
<evidence type="ECO:0000313" key="3">
    <source>
        <dbReference type="Proteomes" id="UP000003340"/>
    </source>
</evidence>
<dbReference type="EMBL" id="ACEC01000047">
    <property type="protein sequence ID" value="EEG30906.1"/>
    <property type="molecule type" value="Genomic_DNA"/>
</dbReference>
<gene>
    <name evidence="2" type="ORF">CLOSTMETH_01474</name>
</gene>
<evidence type="ECO:0000313" key="2">
    <source>
        <dbReference type="EMBL" id="EEG30906.1"/>
    </source>
</evidence>
<dbReference type="PANTHER" id="PTHR42867">
    <property type="entry name" value="MEMBRANE PROTEIN-RELATED"/>
    <property type="match status" value="1"/>
</dbReference>
<dbReference type="eggNOG" id="COG3872">
    <property type="taxonomic scope" value="Bacteria"/>
</dbReference>
<feature type="transmembrane region" description="Helical" evidence="1">
    <location>
        <begin position="218"/>
        <end position="237"/>
    </location>
</feature>
<comment type="caution">
    <text evidence="2">The sequence shown here is derived from an EMBL/GenBank/DDBJ whole genome shotgun (WGS) entry which is preliminary data.</text>
</comment>
<reference evidence="2 3" key="1">
    <citation type="submission" date="2009-01" db="EMBL/GenBank/DDBJ databases">
        <authorList>
            <person name="Fulton L."/>
            <person name="Clifton S."/>
            <person name="Fulton B."/>
            <person name="Xu J."/>
            <person name="Minx P."/>
            <person name="Pepin K.H."/>
            <person name="Johnson M."/>
            <person name="Bhonagiri V."/>
            <person name="Nash W.E."/>
            <person name="Mardis E.R."/>
            <person name="Wilson R.K."/>
        </authorList>
    </citation>
    <scope>NUCLEOTIDE SEQUENCE [LARGE SCALE GENOMIC DNA]</scope>
    <source>
        <strain evidence="2 3">DSM 5476</strain>
    </source>
</reference>
<sequence>MKTLNQPTHKSKIGGQALIEGIMMRGLDKISMAVRVPSGEIDIETWEAGSLIHPKWYRRIPIVRGVVNMVESLALGYKCLMKSAEKAGLEDEDDEDYEPGRFEKFIEDKFGDHLFKIIGTIGMVLGVAIALLLFMYIPALAVKGLGMLIDLGAFKTLVEGIIKIAIFVAYLALVSKMKDIRRTFEYHGAEHKSIACYEAGEELTVENVKKHRRFHPRCGTSFLLIVLIISIIIFSVVTWSNLWIRIGLKILLLPVVVGISYEIIKLAGRYDNVVTRAISAPGLALQRLTTREPDSSQIEVAIAALNEVLPDNREDDQW</sequence>
<accession>C0ECA5</accession>
<protein>
    <recommendedName>
        <fullName evidence="4">DUF1385 domain-containing protein</fullName>
    </recommendedName>
</protein>
<keyword evidence="1" id="KW-0472">Membrane</keyword>
<evidence type="ECO:0000256" key="1">
    <source>
        <dbReference type="SAM" id="Phobius"/>
    </source>
</evidence>
<keyword evidence="3" id="KW-1185">Reference proteome</keyword>
<keyword evidence="1" id="KW-0812">Transmembrane</keyword>